<dbReference type="EC" id="3.1.1.106" evidence="2"/>
<dbReference type="Gene3D" id="3.40.220.10">
    <property type="entry name" value="Leucine Aminopeptidase, subunit E, domain 1"/>
    <property type="match status" value="1"/>
</dbReference>
<dbReference type="PROSITE" id="PS51154">
    <property type="entry name" value="MACRO"/>
    <property type="match status" value="1"/>
</dbReference>
<dbReference type="PANTHER" id="PTHR11106:SF27">
    <property type="entry name" value="MACRO DOMAIN-CONTAINING PROTEIN"/>
    <property type="match status" value="1"/>
</dbReference>
<dbReference type="SMART" id="SM00506">
    <property type="entry name" value="A1pp"/>
    <property type="match status" value="1"/>
</dbReference>
<dbReference type="Pfam" id="PF01661">
    <property type="entry name" value="Macro"/>
    <property type="match status" value="1"/>
</dbReference>
<dbReference type="SUPFAM" id="SSF52949">
    <property type="entry name" value="Macro domain-like"/>
    <property type="match status" value="1"/>
</dbReference>
<organism evidence="2 3">
    <name type="scientific">Mucilaginibacter lutimaris</name>
    <dbReference type="NCBI Taxonomy" id="931629"/>
    <lineage>
        <taxon>Bacteria</taxon>
        <taxon>Pseudomonadati</taxon>
        <taxon>Bacteroidota</taxon>
        <taxon>Sphingobacteriia</taxon>
        <taxon>Sphingobacteriales</taxon>
        <taxon>Sphingobacteriaceae</taxon>
        <taxon>Mucilaginibacter</taxon>
    </lineage>
</organism>
<gene>
    <name evidence="2" type="ORF">ACFQZI_04180</name>
</gene>
<feature type="domain" description="Macro" evidence="1">
    <location>
        <begin position="1"/>
        <end position="173"/>
    </location>
</feature>
<keyword evidence="3" id="KW-1185">Reference proteome</keyword>
<name>A0ABW2ZCX6_9SPHI</name>
<dbReference type="InterPro" id="IPR002589">
    <property type="entry name" value="Macro_dom"/>
</dbReference>
<dbReference type="CDD" id="cd02908">
    <property type="entry name" value="Macro_OAADPr_deacetylase"/>
    <property type="match status" value="1"/>
</dbReference>
<dbReference type="GO" id="GO:0061463">
    <property type="term" value="F:O-acetyl-ADP-ribose deacetylase activity"/>
    <property type="evidence" value="ECO:0007669"/>
    <property type="project" value="UniProtKB-EC"/>
</dbReference>
<dbReference type="Proteomes" id="UP001597073">
    <property type="component" value="Unassembled WGS sequence"/>
</dbReference>
<evidence type="ECO:0000259" key="1">
    <source>
        <dbReference type="PROSITE" id="PS51154"/>
    </source>
</evidence>
<dbReference type="NCBIfam" id="NF001664">
    <property type="entry name" value="PRK00431.1-6"/>
    <property type="match status" value="1"/>
</dbReference>
<comment type="caution">
    <text evidence="2">The sequence shown here is derived from an EMBL/GenBank/DDBJ whole genome shotgun (WGS) entry which is preliminary data.</text>
</comment>
<sequence length="173" mass="18535">MDKRVTLQQGDITKLQVDAIVNAANSSLMGGGGVDGAIHRAGGKEILNECIKIVNRQGGCKTGEAVITTGGNLPAKYVIHTVGPVWGGGNRKEEQLLANCYINSLKIAVNNNAQTIAFPNISTGVYRFPKDKAAAIAVKTVHEYLQNNATISEVIFICFDDENYNLYKALLGL</sequence>
<keyword evidence="2" id="KW-0378">Hydrolase</keyword>
<evidence type="ECO:0000313" key="2">
    <source>
        <dbReference type="EMBL" id="MFD0764035.1"/>
    </source>
</evidence>
<dbReference type="RefSeq" id="WP_377138814.1">
    <property type="nucleotide sequence ID" value="NZ_JBHTIA010000003.1"/>
</dbReference>
<reference evidence="3" key="1">
    <citation type="journal article" date="2019" name="Int. J. Syst. Evol. Microbiol.">
        <title>The Global Catalogue of Microorganisms (GCM) 10K type strain sequencing project: providing services to taxonomists for standard genome sequencing and annotation.</title>
        <authorList>
            <consortium name="The Broad Institute Genomics Platform"/>
            <consortium name="The Broad Institute Genome Sequencing Center for Infectious Disease"/>
            <person name="Wu L."/>
            <person name="Ma J."/>
        </authorList>
    </citation>
    <scope>NUCLEOTIDE SEQUENCE [LARGE SCALE GENOMIC DNA]</scope>
    <source>
        <strain evidence="3">CCUG 60742</strain>
    </source>
</reference>
<accession>A0ABW2ZCX6</accession>
<proteinExistence type="predicted"/>
<dbReference type="EMBL" id="JBHTIA010000003">
    <property type="protein sequence ID" value="MFD0764035.1"/>
    <property type="molecule type" value="Genomic_DNA"/>
</dbReference>
<dbReference type="PANTHER" id="PTHR11106">
    <property type="entry name" value="GANGLIOSIDE INDUCED DIFFERENTIATION ASSOCIATED PROTEIN 2-RELATED"/>
    <property type="match status" value="1"/>
</dbReference>
<protein>
    <submittedName>
        <fullName evidence="2">O-acetyl-ADP-ribose deacetylase</fullName>
        <ecNumber evidence="2">3.1.1.106</ecNumber>
    </submittedName>
</protein>
<dbReference type="InterPro" id="IPR043472">
    <property type="entry name" value="Macro_dom-like"/>
</dbReference>
<evidence type="ECO:0000313" key="3">
    <source>
        <dbReference type="Proteomes" id="UP001597073"/>
    </source>
</evidence>